<dbReference type="SMART" id="SM00342">
    <property type="entry name" value="HTH_ARAC"/>
    <property type="match status" value="1"/>
</dbReference>
<organism evidence="6 7">
    <name type="scientific">Neoroseomonas lacus</name>
    <dbReference type="NCBI Taxonomy" id="287609"/>
    <lineage>
        <taxon>Bacteria</taxon>
        <taxon>Pseudomonadati</taxon>
        <taxon>Pseudomonadota</taxon>
        <taxon>Alphaproteobacteria</taxon>
        <taxon>Acetobacterales</taxon>
        <taxon>Acetobacteraceae</taxon>
        <taxon>Neoroseomonas</taxon>
    </lineage>
</organism>
<evidence type="ECO:0000256" key="4">
    <source>
        <dbReference type="SAM" id="MobiDB-lite"/>
    </source>
</evidence>
<reference evidence="6" key="2">
    <citation type="submission" date="2020-09" db="EMBL/GenBank/DDBJ databases">
        <authorList>
            <person name="Sun Q."/>
            <person name="Zhou Y."/>
        </authorList>
    </citation>
    <scope>NUCLEOTIDE SEQUENCE</scope>
    <source>
        <strain evidence="6">CGMCC 1.3617</strain>
    </source>
</reference>
<name>A0A917NKL5_9PROT</name>
<evidence type="ECO:0000256" key="2">
    <source>
        <dbReference type="ARBA" id="ARBA00023125"/>
    </source>
</evidence>
<dbReference type="Proteomes" id="UP000661507">
    <property type="component" value="Unassembled WGS sequence"/>
</dbReference>
<keyword evidence="3" id="KW-0804">Transcription</keyword>
<evidence type="ECO:0000259" key="5">
    <source>
        <dbReference type="PROSITE" id="PS01124"/>
    </source>
</evidence>
<sequence length="220" mass="24621">MHAIGTPPQFPGNWQECSTQEVSWEQSIPDGRMDLAIMHFARAILPEDQAEEVIHGYYTEAFHGRLMECLSALRVQPRLRGGRRISPLPRWKLRKVVMHIDANIGDRILLAEVASHVGLSAMHFAAQFRLAAGQRLHDYVTHRRILVARQLLHNSREPIVQIALAVGFQTQAHFTTVFKRVVGVTPNQWRRGGRDETAAGASFEAGVSSPTETNAAASRF</sequence>
<keyword evidence="7" id="KW-1185">Reference proteome</keyword>
<feature type="compositionally biased region" description="Polar residues" evidence="4">
    <location>
        <begin position="208"/>
        <end position="220"/>
    </location>
</feature>
<proteinExistence type="predicted"/>
<dbReference type="InterPro" id="IPR050204">
    <property type="entry name" value="AraC_XylS_family_regulators"/>
</dbReference>
<dbReference type="InterPro" id="IPR018060">
    <property type="entry name" value="HTH_AraC"/>
</dbReference>
<dbReference type="RefSeq" id="WP_229681132.1">
    <property type="nucleotide sequence ID" value="NZ_BMKW01000002.1"/>
</dbReference>
<feature type="domain" description="HTH araC/xylS-type" evidence="5">
    <location>
        <begin position="94"/>
        <end position="192"/>
    </location>
</feature>
<dbReference type="Gene3D" id="1.10.10.60">
    <property type="entry name" value="Homeodomain-like"/>
    <property type="match status" value="2"/>
</dbReference>
<dbReference type="SUPFAM" id="SSF46689">
    <property type="entry name" value="Homeodomain-like"/>
    <property type="match status" value="2"/>
</dbReference>
<dbReference type="GO" id="GO:0043565">
    <property type="term" value="F:sequence-specific DNA binding"/>
    <property type="evidence" value="ECO:0007669"/>
    <property type="project" value="InterPro"/>
</dbReference>
<dbReference type="AlphaFoldDB" id="A0A917NKL5"/>
<keyword evidence="1" id="KW-0805">Transcription regulation</keyword>
<keyword evidence="2" id="KW-0238">DNA-binding</keyword>
<dbReference type="InterPro" id="IPR018062">
    <property type="entry name" value="HTH_AraC-typ_CS"/>
</dbReference>
<dbReference type="PANTHER" id="PTHR46796">
    <property type="entry name" value="HTH-TYPE TRANSCRIPTIONAL ACTIVATOR RHAS-RELATED"/>
    <property type="match status" value="1"/>
</dbReference>
<evidence type="ECO:0000313" key="7">
    <source>
        <dbReference type="Proteomes" id="UP000661507"/>
    </source>
</evidence>
<reference evidence="6" key="1">
    <citation type="journal article" date="2014" name="Int. J. Syst. Evol. Microbiol.">
        <title>Complete genome sequence of Corynebacterium casei LMG S-19264T (=DSM 44701T), isolated from a smear-ripened cheese.</title>
        <authorList>
            <consortium name="US DOE Joint Genome Institute (JGI-PGF)"/>
            <person name="Walter F."/>
            <person name="Albersmeier A."/>
            <person name="Kalinowski J."/>
            <person name="Ruckert C."/>
        </authorList>
    </citation>
    <scope>NUCLEOTIDE SEQUENCE</scope>
    <source>
        <strain evidence="6">CGMCC 1.3617</strain>
    </source>
</reference>
<evidence type="ECO:0000256" key="3">
    <source>
        <dbReference type="ARBA" id="ARBA00023163"/>
    </source>
</evidence>
<comment type="caution">
    <text evidence="6">The sequence shown here is derived from an EMBL/GenBank/DDBJ whole genome shotgun (WGS) entry which is preliminary data.</text>
</comment>
<dbReference type="PROSITE" id="PS01124">
    <property type="entry name" value="HTH_ARAC_FAMILY_2"/>
    <property type="match status" value="1"/>
</dbReference>
<evidence type="ECO:0000256" key="1">
    <source>
        <dbReference type="ARBA" id="ARBA00023015"/>
    </source>
</evidence>
<dbReference type="InterPro" id="IPR009057">
    <property type="entry name" value="Homeodomain-like_sf"/>
</dbReference>
<protein>
    <recommendedName>
        <fullName evidence="5">HTH araC/xylS-type domain-containing protein</fullName>
    </recommendedName>
</protein>
<accession>A0A917NKL5</accession>
<dbReference type="EMBL" id="BMKW01000002">
    <property type="protein sequence ID" value="GGJ04835.1"/>
    <property type="molecule type" value="Genomic_DNA"/>
</dbReference>
<feature type="region of interest" description="Disordered" evidence="4">
    <location>
        <begin position="191"/>
        <end position="220"/>
    </location>
</feature>
<evidence type="ECO:0000313" key="6">
    <source>
        <dbReference type="EMBL" id="GGJ04835.1"/>
    </source>
</evidence>
<dbReference type="PRINTS" id="PR00032">
    <property type="entry name" value="HTHARAC"/>
</dbReference>
<gene>
    <name evidence="6" type="ORF">GCM10011320_09690</name>
</gene>
<dbReference type="InterPro" id="IPR020449">
    <property type="entry name" value="Tscrpt_reg_AraC-type_HTH"/>
</dbReference>
<dbReference type="GO" id="GO:0003700">
    <property type="term" value="F:DNA-binding transcription factor activity"/>
    <property type="evidence" value="ECO:0007669"/>
    <property type="project" value="InterPro"/>
</dbReference>
<dbReference type="Pfam" id="PF12833">
    <property type="entry name" value="HTH_18"/>
    <property type="match status" value="1"/>
</dbReference>
<dbReference type="PANTHER" id="PTHR46796:SF14">
    <property type="entry name" value="TRANSCRIPTIONAL REGULATORY PROTEIN"/>
    <property type="match status" value="1"/>
</dbReference>
<dbReference type="PROSITE" id="PS00041">
    <property type="entry name" value="HTH_ARAC_FAMILY_1"/>
    <property type="match status" value="1"/>
</dbReference>